<sequence>MPQSADGKRRESTKLEHIEVIQLHAEGYTYHQIADCTAISESNIVQKSFKMVNDKDS</sequence>
<keyword evidence="2" id="KW-1185">Reference proteome</keyword>
<organism evidence="1 2">
    <name type="scientific">Choiromyces venosus 120613-1</name>
    <dbReference type="NCBI Taxonomy" id="1336337"/>
    <lineage>
        <taxon>Eukaryota</taxon>
        <taxon>Fungi</taxon>
        <taxon>Dikarya</taxon>
        <taxon>Ascomycota</taxon>
        <taxon>Pezizomycotina</taxon>
        <taxon>Pezizomycetes</taxon>
        <taxon>Pezizales</taxon>
        <taxon>Tuberaceae</taxon>
        <taxon>Choiromyces</taxon>
    </lineage>
</organism>
<proteinExistence type="predicted"/>
<evidence type="ECO:0008006" key="3">
    <source>
        <dbReference type="Google" id="ProtNLM"/>
    </source>
</evidence>
<evidence type="ECO:0000313" key="2">
    <source>
        <dbReference type="Proteomes" id="UP000276215"/>
    </source>
</evidence>
<dbReference type="EMBL" id="ML120385">
    <property type="protein sequence ID" value="RPA99678.1"/>
    <property type="molecule type" value="Genomic_DNA"/>
</dbReference>
<dbReference type="AlphaFoldDB" id="A0A3N4JRP0"/>
<accession>A0A3N4JRP0</accession>
<name>A0A3N4JRP0_9PEZI</name>
<protein>
    <recommendedName>
        <fullName evidence="3">HTH luxR-type domain-containing protein</fullName>
    </recommendedName>
</protein>
<evidence type="ECO:0000313" key="1">
    <source>
        <dbReference type="EMBL" id="RPA99678.1"/>
    </source>
</evidence>
<gene>
    <name evidence="1" type="ORF">L873DRAFT_1806172</name>
</gene>
<reference evidence="1 2" key="1">
    <citation type="journal article" date="2018" name="Nat. Ecol. Evol.">
        <title>Pezizomycetes genomes reveal the molecular basis of ectomycorrhizal truffle lifestyle.</title>
        <authorList>
            <person name="Murat C."/>
            <person name="Payen T."/>
            <person name="Noel B."/>
            <person name="Kuo A."/>
            <person name="Morin E."/>
            <person name="Chen J."/>
            <person name="Kohler A."/>
            <person name="Krizsan K."/>
            <person name="Balestrini R."/>
            <person name="Da Silva C."/>
            <person name="Montanini B."/>
            <person name="Hainaut M."/>
            <person name="Levati E."/>
            <person name="Barry K.W."/>
            <person name="Belfiori B."/>
            <person name="Cichocki N."/>
            <person name="Clum A."/>
            <person name="Dockter R.B."/>
            <person name="Fauchery L."/>
            <person name="Guy J."/>
            <person name="Iotti M."/>
            <person name="Le Tacon F."/>
            <person name="Lindquist E.A."/>
            <person name="Lipzen A."/>
            <person name="Malagnac F."/>
            <person name="Mello A."/>
            <person name="Molinier V."/>
            <person name="Miyauchi S."/>
            <person name="Poulain J."/>
            <person name="Riccioni C."/>
            <person name="Rubini A."/>
            <person name="Sitrit Y."/>
            <person name="Splivallo R."/>
            <person name="Traeger S."/>
            <person name="Wang M."/>
            <person name="Zifcakova L."/>
            <person name="Wipf D."/>
            <person name="Zambonelli A."/>
            <person name="Paolocci F."/>
            <person name="Nowrousian M."/>
            <person name="Ottonello S."/>
            <person name="Baldrian P."/>
            <person name="Spatafora J.W."/>
            <person name="Henrissat B."/>
            <person name="Nagy L.G."/>
            <person name="Aury J.M."/>
            <person name="Wincker P."/>
            <person name="Grigoriev I.V."/>
            <person name="Bonfante P."/>
            <person name="Martin F.M."/>
        </authorList>
    </citation>
    <scope>NUCLEOTIDE SEQUENCE [LARGE SCALE GENOMIC DNA]</scope>
    <source>
        <strain evidence="1 2">120613-1</strain>
    </source>
</reference>
<dbReference type="OrthoDB" id="5287801at2759"/>
<dbReference type="Proteomes" id="UP000276215">
    <property type="component" value="Unassembled WGS sequence"/>
</dbReference>